<keyword evidence="1" id="KW-1015">Disulfide bond</keyword>
<organism evidence="4 5">
    <name type="scientific">Labeo rohita</name>
    <name type="common">Indian major carp</name>
    <name type="synonym">Cyprinus rohita</name>
    <dbReference type="NCBI Taxonomy" id="84645"/>
    <lineage>
        <taxon>Eukaryota</taxon>
        <taxon>Metazoa</taxon>
        <taxon>Chordata</taxon>
        <taxon>Craniata</taxon>
        <taxon>Vertebrata</taxon>
        <taxon>Euteleostomi</taxon>
        <taxon>Actinopterygii</taxon>
        <taxon>Neopterygii</taxon>
        <taxon>Teleostei</taxon>
        <taxon>Ostariophysi</taxon>
        <taxon>Cypriniformes</taxon>
        <taxon>Cyprinidae</taxon>
        <taxon>Labeoninae</taxon>
        <taxon>Labeonini</taxon>
        <taxon>Labeo</taxon>
    </lineage>
</organism>
<feature type="domain" description="Peptidase M12B propeptide" evidence="3">
    <location>
        <begin position="120"/>
        <end position="223"/>
    </location>
</feature>
<accession>A0ABQ8M280</accession>
<gene>
    <name evidence="4" type="ORF">H4Q32_021062</name>
</gene>
<feature type="region of interest" description="Disordered" evidence="2">
    <location>
        <begin position="20"/>
        <end position="41"/>
    </location>
</feature>
<sequence length="312" mass="34197">MRNINIYIAALSEMIPHPSVSSHCGELREREEESERESVRERHALSPSALCSKLRAAVAGVAVAGRAGNFNTLDPKFGAAMDFAAGFTILITLPIFLQTNGLYISSSIDSLQHVLGDYGLVKPVLTDAEGRFLSHAVSVGPADGQFRRRWRREAASTDHAHHESGGGTPERLYYNVTVFGREFHLRLHRNTHLVAPGAKMEWQESDGTHSEPLKSDCMYVGDITDIQGASVAISNCDGLLQTLRVIQGYSRGHLAYRTASVTPFPLRVILFNRENKCNLSFTALDISESSMWVRKSTTYAFGAADTGAGVLM</sequence>
<name>A0ABQ8M280_LABRO</name>
<keyword evidence="5" id="KW-1185">Reference proteome</keyword>
<evidence type="ECO:0000256" key="2">
    <source>
        <dbReference type="SAM" id="MobiDB-lite"/>
    </source>
</evidence>
<dbReference type="InterPro" id="IPR002870">
    <property type="entry name" value="Peptidase_M12B_N"/>
</dbReference>
<reference evidence="4 5" key="1">
    <citation type="submission" date="2022-01" db="EMBL/GenBank/DDBJ databases">
        <title>A high-quality chromosome-level genome assembly of rohu carp, Labeo rohita.</title>
        <authorList>
            <person name="Arick M.A. II"/>
            <person name="Hsu C.-Y."/>
            <person name="Magbanua Z."/>
            <person name="Pechanova O."/>
            <person name="Grover C."/>
            <person name="Miller E."/>
            <person name="Thrash A."/>
            <person name="Ezzel L."/>
            <person name="Alam S."/>
            <person name="Benzie J."/>
            <person name="Hamilton M."/>
            <person name="Karsi A."/>
            <person name="Lawrence M.L."/>
            <person name="Peterson D.G."/>
        </authorList>
    </citation>
    <scope>NUCLEOTIDE SEQUENCE [LARGE SCALE GENOMIC DNA]</scope>
    <source>
        <strain evidence="5">BAU-BD-2019</strain>
        <tissue evidence="4">Blood</tissue>
    </source>
</reference>
<proteinExistence type="predicted"/>
<dbReference type="EMBL" id="JACTAM010000014">
    <property type="protein sequence ID" value="KAI2657008.1"/>
    <property type="molecule type" value="Genomic_DNA"/>
</dbReference>
<evidence type="ECO:0000259" key="3">
    <source>
        <dbReference type="Pfam" id="PF01562"/>
    </source>
</evidence>
<evidence type="ECO:0000256" key="1">
    <source>
        <dbReference type="ARBA" id="ARBA00023157"/>
    </source>
</evidence>
<keyword evidence="4" id="KW-0378">Hydrolase</keyword>
<dbReference type="Pfam" id="PF01562">
    <property type="entry name" value="Pep_M12B_propep"/>
    <property type="match status" value="1"/>
</dbReference>
<feature type="compositionally biased region" description="Basic and acidic residues" evidence="2">
    <location>
        <begin position="25"/>
        <end position="41"/>
    </location>
</feature>
<dbReference type="GO" id="GO:0008237">
    <property type="term" value="F:metallopeptidase activity"/>
    <property type="evidence" value="ECO:0007669"/>
    <property type="project" value="UniProtKB-KW"/>
</dbReference>
<comment type="caution">
    <text evidence="4">The sequence shown here is derived from an EMBL/GenBank/DDBJ whole genome shotgun (WGS) entry which is preliminary data.</text>
</comment>
<protein>
    <submittedName>
        <fullName evidence="4">A disintegrin and metalloproteinase with thrombospondin motifs 3</fullName>
    </submittedName>
</protein>
<keyword evidence="4" id="KW-0482">Metalloprotease</keyword>
<dbReference type="Proteomes" id="UP000830375">
    <property type="component" value="Unassembled WGS sequence"/>
</dbReference>
<keyword evidence="4" id="KW-0645">Protease</keyword>
<evidence type="ECO:0000313" key="5">
    <source>
        <dbReference type="Proteomes" id="UP000830375"/>
    </source>
</evidence>
<evidence type="ECO:0000313" key="4">
    <source>
        <dbReference type="EMBL" id="KAI2657008.1"/>
    </source>
</evidence>